<accession>A0A4U7J8Y7</accession>
<keyword evidence="1" id="KW-0547">Nucleotide-binding</keyword>
<dbReference type="RefSeq" id="WP_137698801.1">
    <property type="nucleotide sequence ID" value="NZ_CP061336.1"/>
</dbReference>
<dbReference type="EMBL" id="CP061336">
    <property type="protein sequence ID" value="QNU66846.1"/>
    <property type="molecule type" value="Genomic_DNA"/>
</dbReference>
<evidence type="ECO:0000256" key="2">
    <source>
        <dbReference type="ARBA" id="ARBA00022840"/>
    </source>
</evidence>
<dbReference type="GO" id="GO:0005524">
    <property type="term" value="F:ATP binding"/>
    <property type="evidence" value="ECO:0007669"/>
    <property type="project" value="UniProtKB-KW"/>
</dbReference>
<dbReference type="Gene3D" id="3.30.420.40">
    <property type="match status" value="1"/>
</dbReference>
<dbReference type="PANTHER" id="PTHR19375">
    <property type="entry name" value="HEAT SHOCK PROTEIN 70KDA"/>
    <property type="match status" value="1"/>
</dbReference>
<protein>
    <submittedName>
        <fullName evidence="4">Hsp70 family protein</fullName>
    </submittedName>
</protein>
<keyword evidence="5" id="KW-1185">Reference proteome</keyword>
<organism evidence="4 5">
    <name type="scientific">Ruminiclostridium herbifermentans</name>
    <dbReference type="NCBI Taxonomy" id="2488810"/>
    <lineage>
        <taxon>Bacteria</taxon>
        <taxon>Bacillati</taxon>
        <taxon>Bacillota</taxon>
        <taxon>Clostridia</taxon>
        <taxon>Eubacteriales</taxon>
        <taxon>Oscillospiraceae</taxon>
        <taxon>Ruminiclostridium</taxon>
    </lineage>
</organism>
<name>A0A4U7J8Y7_9FIRM</name>
<evidence type="ECO:0000313" key="4">
    <source>
        <dbReference type="EMBL" id="QNU66846.1"/>
    </source>
</evidence>
<dbReference type="OrthoDB" id="9766019at2"/>
<dbReference type="InterPro" id="IPR013126">
    <property type="entry name" value="Hsp_70_fam"/>
</dbReference>
<dbReference type="Pfam" id="PF00012">
    <property type="entry name" value="HSP70"/>
    <property type="match status" value="1"/>
</dbReference>
<dbReference type="InterPro" id="IPR043129">
    <property type="entry name" value="ATPase_NBD"/>
</dbReference>
<keyword evidence="3" id="KW-0143">Chaperone</keyword>
<keyword evidence="2" id="KW-0067">ATP-binding</keyword>
<evidence type="ECO:0000256" key="3">
    <source>
        <dbReference type="ARBA" id="ARBA00023186"/>
    </source>
</evidence>
<dbReference type="KEGG" id="rher:EHE19_018785"/>
<reference evidence="4 5" key="1">
    <citation type="submission" date="2020-09" db="EMBL/GenBank/DDBJ databases">
        <title>Characterization and genome sequencing of Ruminiclostridium sp. nov. MA18.</title>
        <authorList>
            <person name="Rettenmaier R."/>
            <person name="Kowollik M.-L."/>
            <person name="Liebl W."/>
            <person name="Zverlov V."/>
        </authorList>
    </citation>
    <scope>NUCLEOTIDE SEQUENCE [LARGE SCALE GENOMIC DNA]</scope>
    <source>
        <strain evidence="4 5">MA18</strain>
    </source>
</reference>
<dbReference type="GO" id="GO:0140662">
    <property type="term" value="F:ATP-dependent protein folding chaperone"/>
    <property type="evidence" value="ECO:0007669"/>
    <property type="project" value="InterPro"/>
</dbReference>
<dbReference type="AlphaFoldDB" id="A0A4U7J8Y7"/>
<sequence>MYDLGGGIFDVSIIDINNGVIEEFAAAGNNHLGGDDFDSCLVDYFIMKLKGK</sequence>
<evidence type="ECO:0000313" key="5">
    <source>
        <dbReference type="Proteomes" id="UP000306409"/>
    </source>
</evidence>
<dbReference type="SUPFAM" id="SSF53067">
    <property type="entry name" value="Actin-like ATPase domain"/>
    <property type="match status" value="1"/>
</dbReference>
<proteinExistence type="predicted"/>
<evidence type="ECO:0000256" key="1">
    <source>
        <dbReference type="ARBA" id="ARBA00022741"/>
    </source>
</evidence>
<dbReference type="Proteomes" id="UP000306409">
    <property type="component" value="Chromosome"/>
</dbReference>
<gene>
    <name evidence="4" type="ORF">EHE19_018785</name>
</gene>